<feature type="region of interest" description="Disordered" evidence="7">
    <location>
        <begin position="306"/>
        <end position="325"/>
    </location>
</feature>
<name>A0A8J3VEF4_9ACTN</name>
<keyword evidence="5 6" id="KW-0326">Glycosidase</keyword>
<reference evidence="10" key="1">
    <citation type="submission" date="2021-01" db="EMBL/GenBank/DDBJ databases">
        <title>Whole genome shotgun sequence of Rhizocola hellebori NBRC 109834.</title>
        <authorList>
            <person name="Komaki H."/>
            <person name="Tamura T."/>
        </authorList>
    </citation>
    <scope>NUCLEOTIDE SEQUENCE</scope>
    <source>
        <strain evidence="10">NBRC 109834</strain>
    </source>
</reference>
<evidence type="ECO:0000313" key="11">
    <source>
        <dbReference type="Proteomes" id="UP000612899"/>
    </source>
</evidence>
<evidence type="ECO:0000256" key="5">
    <source>
        <dbReference type="ARBA" id="ARBA00023295"/>
    </source>
</evidence>
<dbReference type="InterPro" id="IPR022790">
    <property type="entry name" value="GH26_dom"/>
</dbReference>
<evidence type="ECO:0000256" key="1">
    <source>
        <dbReference type="ARBA" id="ARBA00004613"/>
    </source>
</evidence>
<keyword evidence="3" id="KW-0732">Signal</keyword>
<evidence type="ECO:0000313" key="10">
    <source>
        <dbReference type="EMBL" id="GIH04449.1"/>
    </source>
</evidence>
<dbReference type="Gene3D" id="3.20.20.80">
    <property type="entry name" value="Glycosidases"/>
    <property type="match status" value="1"/>
</dbReference>
<dbReference type="InterPro" id="IPR055372">
    <property type="entry name" value="CBM96"/>
</dbReference>
<keyword evidence="8" id="KW-1133">Transmembrane helix</keyword>
<comment type="subcellular location">
    <subcellularLocation>
        <location evidence="1">Secreted</location>
    </subcellularLocation>
</comment>
<dbReference type="Proteomes" id="UP000612899">
    <property type="component" value="Unassembled WGS sequence"/>
</dbReference>
<accession>A0A8J3VEF4</accession>
<feature type="transmembrane region" description="Helical" evidence="8">
    <location>
        <begin position="12"/>
        <end position="33"/>
    </location>
</feature>
<sequence length="702" mass="75387">MAGARRAAKKRVYTSFAVSTAAVAGAVLIGLVGGKVSGLPERVATSGDTFALTAAPDESTGDENYLAAGGQNGGAAITFVKFNVKLPEDRLPRRAWLWLGVKKSPLPDLVELSQVPDTRWTESTLTATNAPRLGKVVASVFPKPNAPAIAFDVTKALRGSGTVAFAVTAPTSAQLAQFVASESLSTFAGPPTITFEWSTGPIFRDPPVTPPAFATSPLIPELPPLVSPWPDAPPAVFATASTSNPPPALTVPNLTPPTLPTFEYVPPPPPTIDLVPPTLPTNEPVLPEPPALPVIPALPAPPVVPEPSAPPLVDPSPPGAPVVEPSPPVVEPSLPVVEPSLPVVEPSPSVPAPPVVVEPTQPTQPVECVAGERLVPSCGALWGVAPGAHTSQDRTQALADFEERAGKPQMIYHAYHRGRELFPTAAEVAIARDAANPRILFLNWKPTGATWGQIAAGDPATDAYLDQLAAHIKANLSEQFFFTMHHEPENDVVDRAGSGMTAKDYSSAFRHVIQRLRANGVANLVSTMCYMAYIPWNVQPWFGDLYPGDDVVDWVSWDIYAYSEPGHGFGDFAEMMNRRASNEPAWPGFYNWAARTFPDKPLMVAEWGVWYSAKNPRHHADFFDSARLQLELFPRVKAYVYFETPNAEGRDSRVQNTTAGLRSFQQFSNHPAFAVKLPRAQVNGREVSPWRALPTPMPSSLP</sequence>
<dbReference type="AlphaFoldDB" id="A0A8J3VEF4"/>
<evidence type="ECO:0000256" key="4">
    <source>
        <dbReference type="ARBA" id="ARBA00022801"/>
    </source>
</evidence>
<feature type="domain" description="GH26" evidence="9">
    <location>
        <begin position="361"/>
        <end position="677"/>
    </location>
</feature>
<proteinExistence type="inferred from homology"/>
<keyword evidence="8" id="KW-0812">Transmembrane</keyword>
<keyword evidence="11" id="KW-1185">Reference proteome</keyword>
<keyword evidence="4 6" id="KW-0378">Hydrolase</keyword>
<evidence type="ECO:0000256" key="8">
    <source>
        <dbReference type="SAM" id="Phobius"/>
    </source>
</evidence>
<evidence type="ECO:0000256" key="6">
    <source>
        <dbReference type="PROSITE-ProRule" id="PRU01100"/>
    </source>
</evidence>
<dbReference type="InterPro" id="IPR017853">
    <property type="entry name" value="GH"/>
</dbReference>
<evidence type="ECO:0000256" key="3">
    <source>
        <dbReference type="ARBA" id="ARBA00022729"/>
    </source>
</evidence>
<evidence type="ECO:0000256" key="7">
    <source>
        <dbReference type="SAM" id="MobiDB-lite"/>
    </source>
</evidence>
<protein>
    <recommendedName>
        <fullName evidence="9">GH26 domain-containing protein</fullName>
    </recommendedName>
</protein>
<feature type="active site" description="Nucleophile" evidence="6">
    <location>
        <position position="606"/>
    </location>
</feature>
<gene>
    <name evidence="10" type="ORF">Rhe02_25160</name>
</gene>
<comment type="similarity">
    <text evidence="6">Belongs to the glycosyl hydrolase 26 family.</text>
</comment>
<evidence type="ECO:0000259" key="9">
    <source>
        <dbReference type="PROSITE" id="PS51764"/>
    </source>
</evidence>
<dbReference type="SUPFAM" id="SSF51445">
    <property type="entry name" value="(Trans)glycosidases"/>
    <property type="match status" value="1"/>
</dbReference>
<dbReference type="PROSITE" id="PS51764">
    <property type="entry name" value="GH26"/>
    <property type="match status" value="1"/>
</dbReference>
<comment type="caution">
    <text evidence="10">The sequence shown here is derived from an EMBL/GenBank/DDBJ whole genome shotgun (WGS) entry which is preliminary data.</text>
</comment>
<keyword evidence="2" id="KW-0964">Secreted</keyword>
<dbReference type="GO" id="GO:0005576">
    <property type="term" value="C:extracellular region"/>
    <property type="evidence" value="ECO:0007669"/>
    <property type="project" value="UniProtKB-SubCell"/>
</dbReference>
<evidence type="ECO:0000256" key="2">
    <source>
        <dbReference type="ARBA" id="ARBA00022525"/>
    </source>
</evidence>
<dbReference type="Pfam" id="PF24517">
    <property type="entry name" value="CBM96"/>
    <property type="match status" value="1"/>
</dbReference>
<keyword evidence="8" id="KW-0472">Membrane</keyword>
<dbReference type="EMBL" id="BONY01000012">
    <property type="protein sequence ID" value="GIH04449.1"/>
    <property type="molecule type" value="Genomic_DNA"/>
</dbReference>
<organism evidence="10 11">
    <name type="scientific">Rhizocola hellebori</name>
    <dbReference type="NCBI Taxonomy" id="1392758"/>
    <lineage>
        <taxon>Bacteria</taxon>
        <taxon>Bacillati</taxon>
        <taxon>Actinomycetota</taxon>
        <taxon>Actinomycetes</taxon>
        <taxon>Micromonosporales</taxon>
        <taxon>Micromonosporaceae</taxon>
        <taxon>Rhizocola</taxon>
    </lineage>
</organism>
<feature type="active site" description="Proton donor" evidence="6">
    <location>
        <position position="487"/>
    </location>
</feature>
<dbReference type="GO" id="GO:0004553">
    <property type="term" value="F:hydrolase activity, hydrolyzing O-glycosyl compounds"/>
    <property type="evidence" value="ECO:0007669"/>
    <property type="project" value="InterPro"/>
</dbReference>